<dbReference type="Pfam" id="PF07676">
    <property type="entry name" value="PD40"/>
    <property type="match status" value="1"/>
</dbReference>
<comment type="caution">
    <text evidence="1">The sequence shown here is derived from an EMBL/GenBank/DDBJ whole genome shotgun (WGS) entry which is preliminary data.</text>
</comment>
<keyword evidence="1" id="KW-0378">Hydrolase</keyword>
<proteinExistence type="predicted"/>
<keyword evidence="2" id="KW-1185">Reference proteome</keyword>
<organism evidence="1 2">
    <name type="scientific">Streptacidiphilus alkalitolerans</name>
    <dbReference type="NCBI Taxonomy" id="3342712"/>
    <lineage>
        <taxon>Bacteria</taxon>
        <taxon>Bacillati</taxon>
        <taxon>Actinomycetota</taxon>
        <taxon>Actinomycetes</taxon>
        <taxon>Kitasatosporales</taxon>
        <taxon>Streptomycetaceae</taxon>
        <taxon>Streptacidiphilus</taxon>
    </lineage>
</organism>
<dbReference type="SUPFAM" id="SSF53474">
    <property type="entry name" value="alpha/beta-Hydrolases"/>
    <property type="match status" value="1"/>
</dbReference>
<dbReference type="Gene3D" id="2.120.10.30">
    <property type="entry name" value="TolB, C-terminal domain"/>
    <property type="match status" value="2"/>
</dbReference>
<dbReference type="PANTHER" id="PTHR42776:SF13">
    <property type="entry name" value="DIPEPTIDYL-PEPTIDASE 5"/>
    <property type="match status" value="1"/>
</dbReference>
<reference evidence="1 2" key="1">
    <citation type="submission" date="2024-09" db="EMBL/GenBank/DDBJ databases">
        <authorList>
            <person name="Lee S.D."/>
        </authorList>
    </citation>
    <scope>NUCLEOTIDE SEQUENCE [LARGE SCALE GENOMIC DNA]</scope>
    <source>
        <strain evidence="1 2">N1-1</strain>
    </source>
</reference>
<dbReference type="InterPro" id="IPR029058">
    <property type="entry name" value="AB_hydrolase_fold"/>
</dbReference>
<evidence type="ECO:0000313" key="2">
    <source>
        <dbReference type="Proteomes" id="UP001592582"/>
    </source>
</evidence>
<protein>
    <submittedName>
        <fullName evidence="1">Alpha/beta fold hydrolase</fullName>
    </submittedName>
</protein>
<dbReference type="Gene3D" id="3.40.50.1820">
    <property type="entry name" value="alpha/beta hydrolase"/>
    <property type="match status" value="1"/>
</dbReference>
<name>A0ABV6V273_9ACTN</name>
<dbReference type="Pfam" id="PF00326">
    <property type="entry name" value="Peptidase_S9"/>
    <property type="match status" value="1"/>
</dbReference>
<dbReference type="InterPro" id="IPR011659">
    <property type="entry name" value="WD40"/>
</dbReference>
<dbReference type="Proteomes" id="UP001592582">
    <property type="component" value="Unassembled WGS sequence"/>
</dbReference>
<dbReference type="SUPFAM" id="SSF82171">
    <property type="entry name" value="DPP6 N-terminal domain-like"/>
    <property type="match status" value="1"/>
</dbReference>
<dbReference type="GO" id="GO:0016787">
    <property type="term" value="F:hydrolase activity"/>
    <property type="evidence" value="ECO:0007669"/>
    <property type="project" value="UniProtKB-KW"/>
</dbReference>
<dbReference type="PANTHER" id="PTHR42776">
    <property type="entry name" value="SERINE PEPTIDASE S9 FAMILY MEMBER"/>
    <property type="match status" value="1"/>
</dbReference>
<dbReference type="EMBL" id="JBHEZX010000001">
    <property type="protein sequence ID" value="MFC1407810.1"/>
    <property type="molecule type" value="Genomic_DNA"/>
</dbReference>
<dbReference type="InterPro" id="IPR001375">
    <property type="entry name" value="Peptidase_S9_cat"/>
</dbReference>
<dbReference type="InterPro" id="IPR011042">
    <property type="entry name" value="6-blade_b-propeller_TolB-like"/>
</dbReference>
<gene>
    <name evidence="1" type="ORF">ACEZDG_00790</name>
</gene>
<accession>A0ABV6V273</accession>
<sequence length="711" mass="75688">MPDDTTAPAASPPAPATGPATAPATAFHDLGTFIALPRISSLALSPGGDRLVVAVAELAAEGTRYITALWEVDPAGQRPSRRLTRSAKGESAPAFRPDGTLLFLSARPDADPPKDAPEDGDSALWALPADGGEAVRLLGRPGGVDEFAVARQSERIALIASLLPGAEDAESDAALRKARKDAKVSAILHEEAMVRFWDHDLGPGVPHAFALTLPGGSDDVAGLAGATGATGQREEPTPVDCGTVSVHGAAPALSPDGSLLACTVLLGDTPDELRAGVAVIDAATGKRLRLIALPDAEFDAPVFAADGRTLFCLRESRSSWEDSGDITLCSFDLTVDQGQGQGRDLLPGFDLWPDAVVPSPVGDALFFTADQRGRGPVFRLDTADGTVTRLTAEGTYTHLAVSPDGTALFALRSSVDSPPTPVRLDSATADQEPVALLTPAPVGALPGSLTEVTTTAEDGTALRSWLVLPDGADADAPAPLLLWVHGGPQNSWNAWTWRWNPWVAAAAGYAVLLPDPALSTGYGQEMHRRGWGDWAGNPYRDVLALTDAALRRPDLDPARTAMLGGSFGGYMANVIATRTDRFKAIVSHASLWNLHSFAGTTDAPHYWRRMCGDILKTTERYDDMSPHLHAAEIRTPMLVVHGDRDYRVPIGEGLGLWTDLVRFGVPAKFLYYPDEGHWILKPNNSRLWYATVLAFLAHHVLDEEWRRPDLV</sequence>
<evidence type="ECO:0000313" key="1">
    <source>
        <dbReference type="EMBL" id="MFC1407810.1"/>
    </source>
</evidence>